<dbReference type="OrthoDB" id="9785707at2"/>
<evidence type="ECO:0000313" key="3">
    <source>
        <dbReference type="EMBL" id="PWG00821.1"/>
    </source>
</evidence>
<comment type="similarity">
    <text evidence="1">Belongs to the DprA/Smf family.</text>
</comment>
<reference evidence="3 4" key="1">
    <citation type="journal article" date="2018" name="Int. J. Syst. Evol. Microbiol.">
        <title>Lactobacillus bambusae sp. nov., isolated from a traditional fermented Ma-bamboo shoots of Taiwan.</title>
        <authorList>
            <person name="Wang L.-T."/>
        </authorList>
    </citation>
    <scope>NUCLEOTIDE SEQUENCE [LARGE SCALE GENOMIC DNA]</scope>
    <source>
        <strain evidence="3 4">BS-W1</strain>
    </source>
</reference>
<dbReference type="EMBL" id="QCXQ01000001">
    <property type="protein sequence ID" value="PWG00821.1"/>
    <property type="molecule type" value="Genomic_DNA"/>
</dbReference>
<protein>
    <submittedName>
        <fullName evidence="3">DNA-protecting protein DprA</fullName>
    </submittedName>
</protein>
<evidence type="ECO:0000259" key="2">
    <source>
        <dbReference type="Pfam" id="PF02481"/>
    </source>
</evidence>
<dbReference type="GO" id="GO:0009294">
    <property type="term" value="P:DNA-mediated transformation"/>
    <property type="evidence" value="ECO:0007669"/>
    <property type="project" value="InterPro"/>
</dbReference>
<dbReference type="Proteomes" id="UP000245080">
    <property type="component" value="Unassembled WGS sequence"/>
</dbReference>
<organism evidence="3 4">
    <name type="scientific">Levilactobacillus bambusae</name>
    <dbReference type="NCBI Taxonomy" id="2024736"/>
    <lineage>
        <taxon>Bacteria</taxon>
        <taxon>Bacillati</taxon>
        <taxon>Bacillota</taxon>
        <taxon>Bacilli</taxon>
        <taxon>Lactobacillales</taxon>
        <taxon>Lactobacillaceae</taxon>
        <taxon>Levilactobacillus</taxon>
    </lineage>
</organism>
<dbReference type="NCBIfam" id="TIGR00732">
    <property type="entry name" value="dprA"/>
    <property type="match status" value="1"/>
</dbReference>
<sequence>MRQRDFWVRLKLADGIGITGEAKVWRALAPDGQLATDWDQPAEKLAEWAELTGRSKLRFIQSWTGPALEQQAAINLTRNRVCTIDDVNYPQWLREIYAPPVALFYRGDFTLLRQPLLAVVGSRKHSFYALDVLRQLLPDVMAAGVVIVSGLAQGVDTLSHQAALAYQGKTVAVIGTGLDRCYPAGNQALMTELMTNHLVMSEYPLGSRGLPYHYPERDRILAGLCQTVLVVEAAEHSGSLITANSALAENRNVLAVPGAINAPFSAGTNALIAAGAKPVLTSQDILDDLQLG</sequence>
<dbReference type="Pfam" id="PF02481">
    <property type="entry name" value="DNA_processg_A"/>
    <property type="match status" value="1"/>
</dbReference>
<accession>A0A2V1N0M2</accession>
<dbReference type="RefSeq" id="WP_109249534.1">
    <property type="nucleotide sequence ID" value="NZ_QCXQ01000001.1"/>
</dbReference>
<feature type="domain" description="Smf/DprA SLOG" evidence="2">
    <location>
        <begin position="81"/>
        <end position="289"/>
    </location>
</feature>
<dbReference type="InterPro" id="IPR057666">
    <property type="entry name" value="DrpA_SLOG"/>
</dbReference>
<name>A0A2V1N0M2_9LACO</name>
<dbReference type="PANTHER" id="PTHR43022">
    <property type="entry name" value="PROTEIN SMF"/>
    <property type="match status" value="1"/>
</dbReference>
<dbReference type="Gene3D" id="3.40.50.450">
    <property type="match status" value="1"/>
</dbReference>
<dbReference type="AlphaFoldDB" id="A0A2V1N0M2"/>
<keyword evidence="4" id="KW-1185">Reference proteome</keyword>
<dbReference type="SUPFAM" id="SSF102405">
    <property type="entry name" value="MCP/YpsA-like"/>
    <property type="match status" value="1"/>
</dbReference>
<evidence type="ECO:0000313" key="4">
    <source>
        <dbReference type="Proteomes" id="UP000245080"/>
    </source>
</evidence>
<comment type="caution">
    <text evidence="3">The sequence shown here is derived from an EMBL/GenBank/DDBJ whole genome shotgun (WGS) entry which is preliminary data.</text>
</comment>
<proteinExistence type="inferred from homology"/>
<evidence type="ECO:0000256" key="1">
    <source>
        <dbReference type="ARBA" id="ARBA00006525"/>
    </source>
</evidence>
<dbReference type="PANTHER" id="PTHR43022:SF1">
    <property type="entry name" value="PROTEIN SMF"/>
    <property type="match status" value="1"/>
</dbReference>
<dbReference type="InterPro" id="IPR003488">
    <property type="entry name" value="DprA"/>
</dbReference>
<gene>
    <name evidence="3" type="primary">dprA</name>
    <name evidence="3" type="ORF">DCM90_01185</name>
</gene>